<dbReference type="Gene3D" id="2.20.25.240">
    <property type="match status" value="1"/>
</dbReference>
<comment type="caution">
    <text evidence="1">The sequence shown here is derived from an EMBL/GenBank/DDBJ whole genome shotgun (WGS) entry which is preliminary data.</text>
</comment>
<accession>A0ABD0J0U5</accession>
<reference evidence="1 2" key="1">
    <citation type="journal article" date="2023" name="Sci. Data">
        <title>Genome assembly of the Korean intertidal mud-creeper Batillaria attramentaria.</title>
        <authorList>
            <person name="Patra A.K."/>
            <person name="Ho P.T."/>
            <person name="Jun S."/>
            <person name="Lee S.J."/>
            <person name="Kim Y."/>
            <person name="Won Y.J."/>
        </authorList>
    </citation>
    <scope>NUCLEOTIDE SEQUENCE [LARGE SCALE GENOMIC DNA]</scope>
    <source>
        <strain evidence="1">Wonlab-2016</strain>
    </source>
</reference>
<evidence type="ECO:0000313" key="2">
    <source>
        <dbReference type="Proteomes" id="UP001519460"/>
    </source>
</evidence>
<evidence type="ECO:0000313" key="1">
    <source>
        <dbReference type="EMBL" id="KAK7445796.1"/>
    </source>
</evidence>
<dbReference type="Proteomes" id="UP001519460">
    <property type="component" value="Unassembled WGS sequence"/>
</dbReference>
<dbReference type="PANTHER" id="PTHR20956">
    <property type="entry name" value="HEH2P"/>
    <property type="match status" value="1"/>
</dbReference>
<keyword evidence="2" id="KW-1185">Reference proteome</keyword>
<organism evidence="1 2">
    <name type="scientific">Batillaria attramentaria</name>
    <dbReference type="NCBI Taxonomy" id="370345"/>
    <lineage>
        <taxon>Eukaryota</taxon>
        <taxon>Metazoa</taxon>
        <taxon>Spiralia</taxon>
        <taxon>Lophotrochozoa</taxon>
        <taxon>Mollusca</taxon>
        <taxon>Gastropoda</taxon>
        <taxon>Caenogastropoda</taxon>
        <taxon>Sorbeoconcha</taxon>
        <taxon>Cerithioidea</taxon>
        <taxon>Batillariidae</taxon>
        <taxon>Batillaria</taxon>
    </lineage>
</organism>
<dbReference type="AlphaFoldDB" id="A0ABD0J0U5"/>
<name>A0ABD0J0U5_9CAEN</name>
<dbReference type="PANTHER" id="PTHR20956:SF12">
    <property type="entry name" value="FLYWCH-TYPE DOMAIN-CONTAINING PROTEIN"/>
    <property type="match status" value="1"/>
</dbReference>
<protein>
    <submittedName>
        <fullName evidence="1">Uncharacterized protein</fullName>
    </submittedName>
</protein>
<proteinExistence type="predicted"/>
<feature type="non-terminal residue" evidence="1">
    <location>
        <position position="162"/>
    </location>
</feature>
<gene>
    <name evidence="1" type="ORF">BaRGS_00040311</name>
</gene>
<sequence length="162" mass="17917">MYTVKRIRKGVTHWRCSIRNKLVDCLASVRQSGDEFLEGTIIHCHPPTEGVDMALSVTAAVKKKCCAHIVEAASAITNEVLTELVSDNAPPLPCMPAPYGLARVGNRKRQAHRPRHPATLSFGLEEDHIPADFFCHDVVVEGRRHLVFARADQTELLANAKT</sequence>
<dbReference type="EMBL" id="JACVVK020000789">
    <property type="protein sequence ID" value="KAK7445796.1"/>
    <property type="molecule type" value="Genomic_DNA"/>
</dbReference>